<evidence type="ECO:0000313" key="6">
    <source>
        <dbReference type="Proteomes" id="UP001341281"/>
    </source>
</evidence>
<organism evidence="5 6">
    <name type="scientific">Paspalum notatum var. saurae</name>
    <dbReference type="NCBI Taxonomy" id="547442"/>
    <lineage>
        <taxon>Eukaryota</taxon>
        <taxon>Viridiplantae</taxon>
        <taxon>Streptophyta</taxon>
        <taxon>Embryophyta</taxon>
        <taxon>Tracheophyta</taxon>
        <taxon>Spermatophyta</taxon>
        <taxon>Magnoliopsida</taxon>
        <taxon>Liliopsida</taxon>
        <taxon>Poales</taxon>
        <taxon>Poaceae</taxon>
        <taxon>PACMAD clade</taxon>
        <taxon>Panicoideae</taxon>
        <taxon>Andropogonodae</taxon>
        <taxon>Paspaleae</taxon>
        <taxon>Paspalinae</taxon>
        <taxon>Paspalum</taxon>
    </lineage>
</organism>
<feature type="region of interest" description="SAW" evidence="3">
    <location>
        <begin position="413"/>
        <end position="488"/>
    </location>
</feature>
<protein>
    <submittedName>
        <fullName evidence="5">Uncharacterized protein</fullName>
    </submittedName>
</protein>
<comment type="similarity">
    <text evidence="3">Belongs to the GRAS family.</text>
</comment>
<keyword evidence="1" id="KW-0805">Transcription regulation</keyword>
<feature type="short sequence motif" description="VHIID" evidence="3">
    <location>
        <begin position="814"/>
        <end position="818"/>
    </location>
</feature>
<evidence type="ECO:0000256" key="2">
    <source>
        <dbReference type="ARBA" id="ARBA00023163"/>
    </source>
</evidence>
<evidence type="ECO:0000313" key="5">
    <source>
        <dbReference type="EMBL" id="WVZ48822.1"/>
    </source>
</evidence>
<dbReference type="PROSITE" id="PS50985">
    <property type="entry name" value="GRAS"/>
    <property type="match status" value="2"/>
</dbReference>
<feature type="region of interest" description="Disordered" evidence="4">
    <location>
        <begin position="600"/>
        <end position="646"/>
    </location>
</feature>
<dbReference type="EMBL" id="CP144745">
    <property type="protein sequence ID" value="WVZ48822.1"/>
    <property type="molecule type" value="Genomic_DNA"/>
</dbReference>
<sequence length="1095" mass="121554">MEMLNQAFLKGMEEASKLLPTTSSSRDRDMKQQPHVFNSSARGRKNRHDDWDGGETSRSCKLLVPEPEETGEMVDQMVTQGRALCLDQLKRLSITMAAPDDGSPANKKNSSRNTVVDLRTSLLHCAQSVSMDDRRGAAELLRQIKRQSSPTGDANQRLAYCFAEGLEARLAGTGSHLYRSLMERRTSLVDFLRAYQLYLATTCFNMSKSKKKKKLHIVDYGVQYGCQWPSLIDALSKRKGGPPEVRMTCIDVPKPGFRPAARIQETGRRLSDFAARCGLPFEFRSVVAATWETVRAEDLDIRPDDDDEVLVVNSTTRFQNFMDHEGGAGDDVHSPSPRDVVLGNIRRMKPDVFILSVVNGSYNSPFFLPRFREALFYYSAMFDILDATAPRDDEQRLVVERDLIGRCALNVVACEGADRVERPETYRQWQARCRRVGLRQLPPCPDAVQVLSERVSKYYHRDFVVDVDGHWILQGWKGRIFYAMSTWILSGVATVVAVAPSSSDAANTGPADAELELSLPRQQNPPRATNEEHTRAAAAAAAAAALSPADADVQHGALLSALFGGGHHHHHNGGDDEADMIKLAFLKGMEEANKFLPTTSSTSSLLIGSNSSPTTSGCGEKINKKHGKNKRRTNDEDDSMSLVAGTSSGRNTKLMVLQVSMPPEQQADGEMVAQIIINEFNVCIADLKTSPFARNEGDLDLHTLLIHCARAVGSNDRASAAKLLAQIKKQSSPRGDPSQRLAHCFAQELAARLAGTGTQAYRSALVSKRRSSSSDVEYLKAYRLYLESCCFRMTSFSFANWSILKAVAARRKKVHIVDYGIDFGAQWPTLLTHLSTMEGGPPEVRITGIDTGRRLSSCARQLGVPFKFQSIVSARWETIRADDLGIDPDELLVVNSLGSFGRLIDDGGGDVGTTMARSPRDAVLDNIRGLRPDLFILGIANGSYSSPFFVTRFREALSYYTALFDMLDATIPRDKEQRLLVERELFGSCAMNAVACEGWERVERPEAYRQWQTRNHRAGLRQLPLDQEIVQYVRDKIRTLFHRDFVIGSCISVPISADLNTAIDTDQQWLLKGWKGRILYAISTWVADDDSATCT</sequence>
<proteinExistence type="inferred from homology"/>
<dbReference type="Pfam" id="PF03514">
    <property type="entry name" value="GRAS"/>
    <property type="match status" value="2"/>
</dbReference>
<evidence type="ECO:0000256" key="4">
    <source>
        <dbReference type="SAM" id="MobiDB-lite"/>
    </source>
</evidence>
<accession>A0AAQ3PF15</accession>
<keyword evidence="2" id="KW-0804">Transcription</keyword>
<reference evidence="5 6" key="1">
    <citation type="submission" date="2024-02" db="EMBL/GenBank/DDBJ databases">
        <title>High-quality chromosome-scale genome assembly of Pensacola bahiagrass (Paspalum notatum Flugge var. saurae).</title>
        <authorList>
            <person name="Vega J.M."/>
            <person name="Podio M."/>
            <person name="Orjuela J."/>
            <person name="Siena L.A."/>
            <person name="Pessino S.C."/>
            <person name="Combes M.C."/>
            <person name="Mariac C."/>
            <person name="Albertini E."/>
            <person name="Pupilli F."/>
            <person name="Ortiz J.P.A."/>
            <person name="Leblanc O."/>
        </authorList>
    </citation>
    <scope>NUCLEOTIDE SEQUENCE [LARGE SCALE GENOMIC DNA]</scope>
    <source>
        <strain evidence="5">R1</strain>
        <tissue evidence="5">Leaf</tissue>
    </source>
</reference>
<keyword evidence="6" id="KW-1185">Reference proteome</keyword>
<dbReference type="InterPro" id="IPR005202">
    <property type="entry name" value="TF_GRAS"/>
</dbReference>
<dbReference type="Proteomes" id="UP001341281">
    <property type="component" value="Chromosome 01"/>
</dbReference>
<dbReference type="AlphaFoldDB" id="A0AAQ3PF15"/>
<dbReference type="PANTHER" id="PTHR31636">
    <property type="entry name" value="OSJNBA0084A10.13 PROTEIN-RELATED"/>
    <property type="match status" value="1"/>
</dbReference>
<feature type="region of interest" description="SAW" evidence="3">
    <location>
        <begin position="995"/>
        <end position="1086"/>
    </location>
</feature>
<evidence type="ECO:0000256" key="3">
    <source>
        <dbReference type="PROSITE-ProRule" id="PRU01191"/>
    </source>
</evidence>
<feature type="region of interest" description="Disordered" evidence="4">
    <location>
        <begin position="20"/>
        <end position="58"/>
    </location>
</feature>
<comment type="caution">
    <text evidence="3">Lacks conserved residue(s) required for the propagation of feature annotation.</text>
</comment>
<feature type="compositionally biased region" description="Low complexity" evidence="4">
    <location>
        <begin position="600"/>
        <end position="614"/>
    </location>
</feature>
<evidence type="ECO:0000256" key="1">
    <source>
        <dbReference type="ARBA" id="ARBA00023015"/>
    </source>
</evidence>
<feature type="short sequence motif" description="VHIID" evidence="3">
    <location>
        <begin position="215"/>
        <end position="219"/>
    </location>
</feature>
<name>A0AAQ3PF15_PASNO</name>
<feature type="region of interest" description="Leucine repeat II (LRII)" evidence="3">
    <location>
        <begin position="850"/>
        <end position="882"/>
    </location>
</feature>
<gene>
    <name evidence="5" type="ORF">U9M48_000229</name>
</gene>
<feature type="region of interest" description="Leucine repeat I (LRI)" evidence="3">
    <location>
        <begin position="116"/>
        <end position="176"/>
    </location>
</feature>